<dbReference type="RefSeq" id="WP_011171724.1">
    <property type="nucleotide sequence ID" value="NZ_CP043477.1"/>
</dbReference>
<dbReference type="AlphaFoldDB" id="A0A2S7EQV8"/>
<evidence type="ECO:0000313" key="2">
    <source>
        <dbReference type="Proteomes" id="UP000238261"/>
    </source>
</evidence>
<reference evidence="2" key="1">
    <citation type="submission" date="2016-08" db="EMBL/GenBank/DDBJ databases">
        <authorList>
            <person name="Merda D."/>
            <person name="Briand M."/>
            <person name="Taghouti G."/>
            <person name="Carrere S."/>
            <person name="Gouzy J."/>
            <person name="Portier P."/>
            <person name="Jacques M.-A."/>
            <person name="Fischer-Le Saux M."/>
        </authorList>
    </citation>
    <scope>NUCLEOTIDE SEQUENCE [LARGE SCALE GENOMIC DNA]</scope>
    <source>
        <strain evidence="2">CFBP1156</strain>
    </source>
</reference>
<dbReference type="PIRSF" id="PIRSF017849">
    <property type="entry name" value="Conjugal_transfer_TraD"/>
    <property type="match status" value="1"/>
</dbReference>
<name>A0A2S7EQV8_9XANT</name>
<sequence>MTQQTNDQAAEVIPAIDDAAASAEALREKLTDAQTPGYQAEFDPDEADRAGAFAEDALSEGDALASTDDLADLAGDGSLEPAFLDDDGPSADLPRIVSTTNARKLYELRPGESVAQAAARKAKEG</sequence>
<dbReference type="Proteomes" id="UP000238261">
    <property type="component" value="Unassembled WGS sequence"/>
</dbReference>
<dbReference type="InterPro" id="IPR016703">
    <property type="entry name" value="Conjugal_tfr_TraD_b/g-type"/>
</dbReference>
<gene>
    <name evidence="1" type="ORF">XhyaCFBP1156_18700</name>
</gene>
<comment type="caution">
    <text evidence="1">The sequence shown here is derived from an EMBL/GenBank/DDBJ whole genome shotgun (WGS) entry which is preliminary data.</text>
</comment>
<keyword evidence="2" id="KW-1185">Reference proteome</keyword>
<proteinExistence type="predicted"/>
<organism evidence="1 2">
    <name type="scientific">Xanthomonas hyacinthi</name>
    <dbReference type="NCBI Taxonomy" id="56455"/>
    <lineage>
        <taxon>Bacteria</taxon>
        <taxon>Pseudomonadati</taxon>
        <taxon>Pseudomonadota</taxon>
        <taxon>Gammaproteobacteria</taxon>
        <taxon>Lysobacterales</taxon>
        <taxon>Lysobacteraceae</taxon>
        <taxon>Xanthomonas</taxon>
    </lineage>
</organism>
<evidence type="ECO:0000313" key="1">
    <source>
        <dbReference type="EMBL" id="PPU95506.1"/>
    </source>
</evidence>
<protein>
    <submittedName>
        <fullName evidence="1">Conjugal transfer protein TraD</fullName>
    </submittedName>
</protein>
<dbReference type="EMBL" id="MDEG01000027">
    <property type="protein sequence ID" value="PPU95506.1"/>
    <property type="molecule type" value="Genomic_DNA"/>
</dbReference>
<dbReference type="OrthoDB" id="7477520at2"/>
<accession>A0A2S7EQV8</accession>